<dbReference type="GeneID" id="107906782"/>
<comment type="subcellular location">
    <subcellularLocation>
        <location evidence="1">Nucleus</location>
    </subcellularLocation>
</comment>
<dbReference type="GO" id="GO:0006950">
    <property type="term" value="P:response to stress"/>
    <property type="evidence" value="ECO:0007669"/>
    <property type="project" value="UniProtKB-ARBA"/>
</dbReference>
<dbReference type="STRING" id="3635.A0A1U8JGJ4"/>
<reference evidence="5" key="2">
    <citation type="submission" date="2025-08" db="UniProtKB">
        <authorList>
            <consortium name="RefSeq"/>
        </authorList>
    </citation>
    <scope>IDENTIFICATION</scope>
</reference>
<feature type="compositionally biased region" description="Polar residues" evidence="3">
    <location>
        <begin position="150"/>
        <end position="160"/>
    </location>
</feature>
<dbReference type="PANTHER" id="PTHR33172">
    <property type="entry name" value="OS08G0516900 PROTEIN"/>
    <property type="match status" value="1"/>
</dbReference>
<feature type="compositionally biased region" description="Low complexity" evidence="3">
    <location>
        <begin position="175"/>
        <end position="190"/>
    </location>
</feature>
<keyword evidence="2" id="KW-0539">Nucleus</keyword>
<dbReference type="GO" id="GO:0005634">
    <property type="term" value="C:nucleus"/>
    <property type="evidence" value="ECO:0007669"/>
    <property type="project" value="UniProtKB-SubCell"/>
</dbReference>
<sequence length="231" mass="24651">MEVIVGPTFGMEATASAAAAVYVRERSEEKVGSSCVFLKEEDVGGPNLGSPDVFSESSSSIGSPGDSEDEEEEEDGVVSSGTSGGLASLGSLEDSLPIKRGLSNHYAGKSKSFANLLDVSTVKEVPKAENPFNKRRRVLLANKWNKSRKSSFYSWQNPNSMPLLALNEDDEETPSSSSSSSSSSSFSSSSNDKLPVAAIKPKLQQQSKLKVTLKSQSCFSLTDLQVQVEPQ</sequence>
<name>A0A1U8JGJ4_GOSHI</name>
<dbReference type="Proteomes" id="UP000818029">
    <property type="component" value="Chromosome D05"/>
</dbReference>
<dbReference type="RefSeq" id="XP_016689376.2">
    <property type="nucleotide sequence ID" value="XM_016833887.2"/>
</dbReference>
<evidence type="ECO:0008006" key="6">
    <source>
        <dbReference type="Google" id="ProtNLM"/>
    </source>
</evidence>
<dbReference type="AlphaFoldDB" id="A0A1U8JGJ4"/>
<dbReference type="KEGG" id="ghi:107906782"/>
<evidence type="ECO:0000256" key="1">
    <source>
        <dbReference type="ARBA" id="ARBA00004123"/>
    </source>
</evidence>
<protein>
    <recommendedName>
        <fullName evidence="6">Suppressor protein SRP40-like</fullName>
    </recommendedName>
</protein>
<gene>
    <name evidence="5" type="primary">LOC107906782</name>
</gene>
<accession>A0A1U8JGJ4</accession>
<keyword evidence="4" id="KW-1185">Reference proteome</keyword>
<proteinExistence type="predicted"/>
<evidence type="ECO:0000313" key="5">
    <source>
        <dbReference type="RefSeq" id="XP_016689376.2"/>
    </source>
</evidence>
<feature type="compositionally biased region" description="Low complexity" evidence="3">
    <location>
        <begin position="55"/>
        <end position="65"/>
    </location>
</feature>
<feature type="region of interest" description="Disordered" evidence="3">
    <location>
        <begin position="147"/>
        <end position="199"/>
    </location>
</feature>
<evidence type="ECO:0000313" key="4">
    <source>
        <dbReference type="Proteomes" id="UP000818029"/>
    </source>
</evidence>
<evidence type="ECO:0000256" key="3">
    <source>
        <dbReference type="SAM" id="MobiDB-lite"/>
    </source>
</evidence>
<feature type="region of interest" description="Disordered" evidence="3">
    <location>
        <begin position="30"/>
        <end position="91"/>
    </location>
</feature>
<dbReference type="InterPro" id="IPR051992">
    <property type="entry name" value="OxStress_Response_Reg"/>
</dbReference>
<reference evidence="4" key="1">
    <citation type="journal article" date="2020" name="Nat. Genet.">
        <title>Genomic diversifications of five Gossypium allopolyploid species and their impact on cotton improvement.</title>
        <authorList>
            <person name="Chen Z.J."/>
            <person name="Sreedasyam A."/>
            <person name="Ando A."/>
            <person name="Song Q."/>
            <person name="De Santiago L.M."/>
            <person name="Hulse-Kemp A.M."/>
            <person name="Ding M."/>
            <person name="Ye W."/>
            <person name="Kirkbride R.C."/>
            <person name="Jenkins J."/>
            <person name="Plott C."/>
            <person name="Lovell J."/>
            <person name="Lin Y.M."/>
            <person name="Vaughn R."/>
            <person name="Liu B."/>
            <person name="Simpson S."/>
            <person name="Scheffler B.E."/>
            <person name="Wen L."/>
            <person name="Saski C.A."/>
            <person name="Grover C.E."/>
            <person name="Hu G."/>
            <person name="Conover J.L."/>
            <person name="Carlson J.W."/>
            <person name="Shu S."/>
            <person name="Boston L.B."/>
            <person name="Williams M."/>
            <person name="Peterson D.G."/>
            <person name="McGee K."/>
            <person name="Jones D.C."/>
            <person name="Wendel J.F."/>
            <person name="Stelly D.M."/>
            <person name="Grimwood J."/>
            <person name="Schmutz J."/>
        </authorList>
    </citation>
    <scope>NUCLEOTIDE SEQUENCE [LARGE SCALE GENOMIC DNA]</scope>
    <source>
        <strain evidence="4">cv. TM-1</strain>
    </source>
</reference>
<feature type="compositionally biased region" description="Low complexity" evidence="3">
    <location>
        <begin position="77"/>
        <end position="91"/>
    </location>
</feature>
<organism evidence="4 5">
    <name type="scientific">Gossypium hirsutum</name>
    <name type="common">Upland cotton</name>
    <name type="synonym">Gossypium mexicanum</name>
    <dbReference type="NCBI Taxonomy" id="3635"/>
    <lineage>
        <taxon>Eukaryota</taxon>
        <taxon>Viridiplantae</taxon>
        <taxon>Streptophyta</taxon>
        <taxon>Embryophyta</taxon>
        <taxon>Tracheophyta</taxon>
        <taxon>Spermatophyta</taxon>
        <taxon>Magnoliopsida</taxon>
        <taxon>eudicotyledons</taxon>
        <taxon>Gunneridae</taxon>
        <taxon>Pentapetalae</taxon>
        <taxon>rosids</taxon>
        <taxon>malvids</taxon>
        <taxon>Malvales</taxon>
        <taxon>Malvaceae</taxon>
        <taxon>Malvoideae</taxon>
        <taxon>Gossypium</taxon>
    </lineage>
</organism>
<evidence type="ECO:0000256" key="2">
    <source>
        <dbReference type="ARBA" id="ARBA00023242"/>
    </source>
</evidence>
<dbReference type="PaxDb" id="3635-A0A1U8JGJ4"/>
<feature type="compositionally biased region" description="Acidic residues" evidence="3">
    <location>
        <begin position="66"/>
        <end position="76"/>
    </location>
</feature>
<dbReference type="PANTHER" id="PTHR33172:SF91">
    <property type="entry name" value="PROTEIN OXIDATIVE STRESS 3 LIKE 5"/>
    <property type="match status" value="1"/>
</dbReference>